<dbReference type="EMBL" id="MT143803">
    <property type="protein sequence ID" value="QJB02730.1"/>
    <property type="molecule type" value="Genomic_DNA"/>
</dbReference>
<dbReference type="AlphaFoldDB" id="A0A6M3M934"/>
<dbReference type="InterPro" id="IPR017896">
    <property type="entry name" value="4Fe4S_Fe-S-bd"/>
</dbReference>
<dbReference type="SUPFAM" id="SSF52218">
    <property type="entry name" value="Flavoproteins"/>
    <property type="match status" value="1"/>
</dbReference>
<evidence type="ECO:0000259" key="1">
    <source>
        <dbReference type="PROSITE" id="PS50902"/>
    </source>
</evidence>
<gene>
    <name evidence="3" type="ORF">MM171B01089_0015</name>
</gene>
<feature type="domain" description="4Fe-4S ferredoxin-type" evidence="2">
    <location>
        <begin position="189"/>
        <end position="219"/>
    </location>
</feature>
<dbReference type="Pfam" id="PF13187">
    <property type="entry name" value="Fer4_9"/>
    <property type="match status" value="1"/>
</dbReference>
<proteinExistence type="predicted"/>
<reference evidence="3" key="1">
    <citation type="submission" date="2020-03" db="EMBL/GenBank/DDBJ databases">
        <title>The deep terrestrial virosphere.</title>
        <authorList>
            <person name="Holmfeldt K."/>
            <person name="Nilsson E."/>
            <person name="Simone D."/>
            <person name="Lopez-Fernandez M."/>
            <person name="Wu X."/>
            <person name="de Brujin I."/>
            <person name="Lundin D."/>
            <person name="Andersson A."/>
            <person name="Bertilsson S."/>
            <person name="Dopson M."/>
        </authorList>
    </citation>
    <scope>NUCLEOTIDE SEQUENCE</scope>
    <source>
        <strain evidence="3">MM171B01089</strain>
    </source>
</reference>
<evidence type="ECO:0000259" key="2">
    <source>
        <dbReference type="PROSITE" id="PS51379"/>
    </source>
</evidence>
<dbReference type="NCBIfam" id="NF038196">
    <property type="entry name" value="ferrodoxin_EFR1"/>
    <property type="match status" value="1"/>
</dbReference>
<dbReference type="SUPFAM" id="SSF54862">
    <property type="entry name" value="4Fe-4S ferredoxins"/>
    <property type="match status" value="1"/>
</dbReference>
<dbReference type="InterPro" id="IPR026816">
    <property type="entry name" value="Flavodoxin_dom"/>
</dbReference>
<dbReference type="InterPro" id="IPR029039">
    <property type="entry name" value="Flavoprotein-like_sf"/>
</dbReference>
<protein>
    <recommendedName>
        <fullName evidence="4">4Fe-4S ferredoxin</fullName>
    </recommendedName>
</protein>
<dbReference type="PROSITE" id="PS50902">
    <property type="entry name" value="FLAVODOXIN_LIKE"/>
    <property type="match status" value="1"/>
</dbReference>
<evidence type="ECO:0000313" key="3">
    <source>
        <dbReference type="EMBL" id="QJB02730.1"/>
    </source>
</evidence>
<dbReference type="InterPro" id="IPR017900">
    <property type="entry name" value="4Fe4S_Fe_S_CS"/>
</dbReference>
<evidence type="ECO:0008006" key="4">
    <source>
        <dbReference type="Google" id="ProtNLM"/>
    </source>
</evidence>
<dbReference type="Gene3D" id="3.30.70.20">
    <property type="match status" value="1"/>
</dbReference>
<sequence length="274" mass="30970">MSTEIYYFSGTGNSLVVARDIAEKINGKIIPIVSMLDQEIINTNADVIGFVFPIHDYKPPPLIEQFIKKIANLNSKYIFAVCTYGVIPLGAMKIIEQNIKACGGELSSGYVVKMPHNGLGISCSNEEQNKRFKRWKIKLEIISENINSRKQEKPEVMNIPVHYILSGLFFSTMLPTLNILWQGIIKGWNSLSFISNYECNGCGICMKICPVNNIEMVDNKPKWFEHCALCFACLQWCPKEAINAGSVTEGMPRYHHPDVNISDIIKQKFKSDLR</sequence>
<dbReference type="InterPro" id="IPR008254">
    <property type="entry name" value="Flavodoxin/NO_synth"/>
</dbReference>
<accession>A0A6M3M934</accession>
<dbReference type="PROSITE" id="PS00198">
    <property type="entry name" value="4FE4S_FER_1"/>
    <property type="match status" value="2"/>
</dbReference>
<name>A0A6M3M934_9ZZZZ</name>
<feature type="domain" description="Flavodoxin-like" evidence="1">
    <location>
        <begin position="3"/>
        <end position="140"/>
    </location>
</feature>
<dbReference type="GO" id="GO:0010181">
    <property type="term" value="F:FMN binding"/>
    <property type="evidence" value="ECO:0007669"/>
    <property type="project" value="InterPro"/>
</dbReference>
<dbReference type="InterPro" id="IPR047964">
    <property type="entry name" value="EFR1-like"/>
</dbReference>
<dbReference type="PROSITE" id="PS51379">
    <property type="entry name" value="4FE4S_FER_2"/>
    <property type="match status" value="1"/>
</dbReference>
<dbReference type="Pfam" id="PF12724">
    <property type="entry name" value="Flavodoxin_5"/>
    <property type="match status" value="1"/>
</dbReference>
<organism evidence="3">
    <name type="scientific">viral metagenome</name>
    <dbReference type="NCBI Taxonomy" id="1070528"/>
    <lineage>
        <taxon>unclassified sequences</taxon>
        <taxon>metagenomes</taxon>
        <taxon>organismal metagenomes</taxon>
    </lineage>
</organism>
<dbReference type="Gene3D" id="3.40.50.360">
    <property type="match status" value="1"/>
</dbReference>